<dbReference type="EMBL" id="CACVAS010000107">
    <property type="protein sequence ID" value="CAA6819766.1"/>
    <property type="molecule type" value="Genomic_DNA"/>
</dbReference>
<evidence type="ECO:0000313" key="1">
    <source>
        <dbReference type="EMBL" id="CAA6819766.1"/>
    </source>
</evidence>
<dbReference type="AlphaFoldDB" id="A0A6S6TX73"/>
<sequence length="496" mass="57028">MKFLFIFILSVTQLYSTDNHYNISSEKIINYAHAPVANSAPTLQDYKNIDLLYVQQNHVKEINKKIIQIAQGKKDKTYVQNNNQNYQYNFTNYKKVETPIEINNSRIYFGNLNITKNKSVFLRIYVKSSKLGNLFAPKVKITYKGKTYLQTFEEDTKGDRYINLSHLDISNNSELKIEGKFASIKNQTGYLYVFDNPNLNNKKILIVAPHPDDAEIAAYGLYSQYAKNTYIATITAGDAGSNHKYNNVFNGRKNQHIAKGKKRTIDSLTVPVYGGVHPDNLINLGFFDSKLYTMFQSKTSEVSAKYIDSKNIDIFRQYNISPLAKNLNGKSNWLSLVNNLRYILDTVKPDVIITVHPELDSHVDHKYSSVALFEALEKSSLTEGQLFFYTNHATNSEYYPYGRVSEAITLPPVYNNSIYLNSMYSHVLSNQREKVLALESMSDLRFTKQGSLFESTCKKTPHIICKDYSYMRRASRLNELFFIVDIKNLDHLLDIQ</sequence>
<organism evidence="1">
    <name type="scientific">uncultured Sulfurovum sp</name>
    <dbReference type="NCBI Taxonomy" id="269237"/>
    <lineage>
        <taxon>Bacteria</taxon>
        <taxon>Pseudomonadati</taxon>
        <taxon>Campylobacterota</taxon>
        <taxon>Epsilonproteobacteria</taxon>
        <taxon>Campylobacterales</taxon>
        <taxon>Sulfurovaceae</taxon>
        <taxon>Sulfurovum</taxon>
        <taxon>environmental samples</taxon>
    </lineage>
</organism>
<dbReference type="InterPro" id="IPR003737">
    <property type="entry name" value="GlcNAc_PI_deacetylase-related"/>
</dbReference>
<evidence type="ECO:0008006" key="2">
    <source>
        <dbReference type="Google" id="ProtNLM"/>
    </source>
</evidence>
<proteinExistence type="predicted"/>
<reference evidence="1" key="1">
    <citation type="submission" date="2020-01" db="EMBL/GenBank/DDBJ databases">
        <authorList>
            <person name="Meier V. D."/>
            <person name="Meier V D."/>
        </authorList>
    </citation>
    <scope>NUCLEOTIDE SEQUENCE</scope>
    <source>
        <strain evidence="1">HLG_WM_MAG_01</strain>
    </source>
</reference>
<gene>
    <name evidence="1" type="ORF">HELGO_WM576</name>
</gene>
<protein>
    <recommendedName>
        <fullName evidence="2">PIG-L family deacetylase</fullName>
    </recommendedName>
</protein>
<dbReference type="Gene3D" id="3.40.50.10320">
    <property type="entry name" value="LmbE-like"/>
    <property type="match status" value="1"/>
</dbReference>
<dbReference type="Pfam" id="PF02585">
    <property type="entry name" value="PIG-L"/>
    <property type="match status" value="1"/>
</dbReference>
<name>A0A6S6TX73_9BACT</name>
<accession>A0A6S6TX73</accession>
<dbReference type="SUPFAM" id="SSF102588">
    <property type="entry name" value="LmbE-like"/>
    <property type="match status" value="1"/>
</dbReference>
<dbReference type="InterPro" id="IPR024078">
    <property type="entry name" value="LmbE-like_dom_sf"/>
</dbReference>